<feature type="transmembrane region" description="Helical" evidence="12">
    <location>
        <begin position="231"/>
        <end position="254"/>
    </location>
</feature>
<accession>A0ABS7YSW1</accession>
<evidence type="ECO:0000256" key="1">
    <source>
        <dbReference type="ARBA" id="ARBA00004429"/>
    </source>
</evidence>
<dbReference type="PIRSF" id="PIRSF006603">
    <property type="entry name" value="DinF"/>
    <property type="match status" value="1"/>
</dbReference>
<protein>
    <recommendedName>
        <fullName evidence="2">Multidrug resistance protein NorM</fullName>
    </recommendedName>
    <alternativeName>
        <fullName evidence="11">Multidrug-efflux transporter</fullName>
    </alternativeName>
    <alternativeName>
        <fullName evidence="10">Na(+)/drug antiporter</fullName>
    </alternativeName>
</protein>
<evidence type="ECO:0000256" key="5">
    <source>
        <dbReference type="ARBA" id="ARBA00022475"/>
    </source>
</evidence>
<dbReference type="Pfam" id="PF01554">
    <property type="entry name" value="MatE"/>
    <property type="match status" value="2"/>
</dbReference>
<feature type="transmembrane region" description="Helical" evidence="12">
    <location>
        <begin position="175"/>
        <end position="193"/>
    </location>
</feature>
<sequence>MFKFPRFGKPAHSSATASKAALVHAVVTRWQERPRLRHRSKVLLCRSIIPFTWPIVIELTCVVLMSIISTVLVSHIGAAETAAVGISDSVTYLIISLLTATELGGSVLIAQAFGRRKREKALDIAIQAMNLNVVISITTCVFIFLFISPILNIIAMGADHHVIELSALYLKTIAFSYPALAIVLAGSGVLRAVGNSRSPAMSNILMNILNILFSYPLIYGIPYWGWEGLGLFGAGIGVTAARWVGAMMILAVLAHNSILRVKLSDYRQSFQHATLWEILGIGIPASVESLMFNVGKLITQIMVAGMGTVVMAGNVITFSILLFVNIPGNALAMAGTVLIGKRLGQDKTRLAKLEMQLILWTATCLLVTLAIISIPFARQIAQIYTSDPRVIDVVANLIYLNAIMMPVWAASFVLPSTFKGAKDVRYSMWTAIASMWGCRIVFGYVLGIHFNMNVYGIWLGMFADWWLRAALYAYRMITDKWLTIYQKNKLLEESR</sequence>
<evidence type="ECO:0000256" key="3">
    <source>
        <dbReference type="ARBA" id="ARBA00022448"/>
    </source>
</evidence>
<proteinExistence type="predicted"/>
<feature type="transmembrane region" description="Helical" evidence="12">
    <location>
        <begin position="205"/>
        <end position="225"/>
    </location>
</feature>
<dbReference type="PANTHER" id="PTHR43298:SF2">
    <property type="entry name" value="FMN_FAD EXPORTER YEEO-RELATED"/>
    <property type="match status" value="1"/>
</dbReference>
<feature type="transmembrane region" description="Helical" evidence="12">
    <location>
        <begin position="131"/>
        <end position="155"/>
    </location>
</feature>
<keyword evidence="8" id="KW-0406">Ion transport</keyword>
<dbReference type="PANTHER" id="PTHR43298">
    <property type="entry name" value="MULTIDRUG RESISTANCE PROTEIN NORM-RELATED"/>
    <property type="match status" value="1"/>
</dbReference>
<evidence type="ECO:0000256" key="7">
    <source>
        <dbReference type="ARBA" id="ARBA00022989"/>
    </source>
</evidence>
<feature type="transmembrane region" description="Helical" evidence="12">
    <location>
        <begin position="43"/>
        <end position="69"/>
    </location>
</feature>
<dbReference type="CDD" id="cd13137">
    <property type="entry name" value="MATE_NorM_like"/>
    <property type="match status" value="1"/>
</dbReference>
<comment type="subcellular location">
    <subcellularLocation>
        <location evidence="1">Cell inner membrane</location>
        <topology evidence="1">Multi-pass membrane protein</topology>
    </subcellularLocation>
</comment>
<dbReference type="NCBIfam" id="TIGR00797">
    <property type="entry name" value="matE"/>
    <property type="match status" value="1"/>
</dbReference>
<dbReference type="RefSeq" id="WP_225252080.1">
    <property type="nucleotide sequence ID" value="NZ_JAIWIU010000199.1"/>
</dbReference>
<feature type="transmembrane region" description="Helical" evidence="12">
    <location>
        <begin position="301"/>
        <end position="324"/>
    </location>
</feature>
<dbReference type="InterPro" id="IPR002528">
    <property type="entry name" value="MATE_fam"/>
</dbReference>
<keyword evidence="6 12" id="KW-0812">Transmembrane</keyword>
<name>A0ABS7YSW1_9VIBR</name>
<feature type="transmembrane region" description="Helical" evidence="12">
    <location>
        <begin position="357"/>
        <end position="377"/>
    </location>
</feature>
<keyword evidence="3" id="KW-0813">Transport</keyword>
<evidence type="ECO:0000313" key="13">
    <source>
        <dbReference type="EMBL" id="MCA2018773.1"/>
    </source>
</evidence>
<keyword evidence="9 12" id="KW-0472">Membrane</keyword>
<feature type="transmembrane region" description="Helical" evidence="12">
    <location>
        <begin position="89"/>
        <end position="110"/>
    </location>
</feature>
<reference evidence="14" key="1">
    <citation type="submission" date="2023-07" db="EMBL/GenBank/DDBJ databases">
        <title>Molecular identification of indigenous halophilic bacteria isolated from red sea cost, biodegradation of synthetic dyes and assessment of degraded metabolite toxicity.</title>
        <authorList>
            <person name="Chaieb K."/>
            <person name="Altayb H.N."/>
        </authorList>
    </citation>
    <scope>NUCLEOTIDE SEQUENCE [LARGE SCALE GENOMIC DNA]</scope>
    <source>
        <strain evidence="14">K20</strain>
    </source>
</reference>
<keyword evidence="7 12" id="KW-1133">Transmembrane helix</keyword>
<evidence type="ECO:0000256" key="8">
    <source>
        <dbReference type="ARBA" id="ARBA00023065"/>
    </source>
</evidence>
<dbReference type="Proteomes" id="UP001199044">
    <property type="component" value="Unassembled WGS sequence"/>
</dbReference>
<keyword evidence="14" id="KW-1185">Reference proteome</keyword>
<dbReference type="EMBL" id="JAIWIU010000199">
    <property type="protein sequence ID" value="MCA2018773.1"/>
    <property type="molecule type" value="Genomic_DNA"/>
</dbReference>
<comment type="caution">
    <text evidence="13">The sequence shown here is derived from an EMBL/GenBank/DDBJ whole genome shotgun (WGS) entry which is preliminary data.</text>
</comment>
<evidence type="ECO:0000256" key="10">
    <source>
        <dbReference type="ARBA" id="ARBA00030855"/>
    </source>
</evidence>
<dbReference type="NCBIfam" id="NF007562">
    <property type="entry name" value="PRK10189.1"/>
    <property type="match status" value="1"/>
</dbReference>
<keyword evidence="5" id="KW-1003">Cell membrane</keyword>
<feature type="transmembrane region" description="Helical" evidence="12">
    <location>
        <begin position="397"/>
        <end position="414"/>
    </location>
</feature>
<keyword evidence="4" id="KW-0050">Antiport</keyword>
<evidence type="ECO:0000256" key="6">
    <source>
        <dbReference type="ARBA" id="ARBA00022692"/>
    </source>
</evidence>
<dbReference type="InterPro" id="IPR050222">
    <property type="entry name" value="MATE_MdtK"/>
</dbReference>
<evidence type="ECO:0000256" key="12">
    <source>
        <dbReference type="SAM" id="Phobius"/>
    </source>
</evidence>
<evidence type="ECO:0000256" key="11">
    <source>
        <dbReference type="ARBA" id="ARBA00031636"/>
    </source>
</evidence>
<feature type="transmembrane region" description="Helical" evidence="12">
    <location>
        <begin position="275"/>
        <end position="295"/>
    </location>
</feature>
<evidence type="ECO:0000256" key="4">
    <source>
        <dbReference type="ARBA" id="ARBA00022449"/>
    </source>
</evidence>
<organism evidence="13 14">
    <name type="scientific">Vibrio tritonius</name>
    <dbReference type="NCBI Taxonomy" id="1435069"/>
    <lineage>
        <taxon>Bacteria</taxon>
        <taxon>Pseudomonadati</taxon>
        <taxon>Pseudomonadota</taxon>
        <taxon>Gammaproteobacteria</taxon>
        <taxon>Vibrionales</taxon>
        <taxon>Vibrionaceae</taxon>
        <taxon>Vibrio</taxon>
    </lineage>
</organism>
<evidence type="ECO:0000256" key="9">
    <source>
        <dbReference type="ARBA" id="ARBA00023136"/>
    </source>
</evidence>
<gene>
    <name evidence="13" type="ORF">LDJ79_21845</name>
</gene>
<evidence type="ECO:0000313" key="14">
    <source>
        <dbReference type="Proteomes" id="UP001199044"/>
    </source>
</evidence>
<dbReference type="InterPro" id="IPR048279">
    <property type="entry name" value="MdtK-like"/>
</dbReference>
<evidence type="ECO:0000256" key="2">
    <source>
        <dbReference type="ARBA" id="ARBA00013489"/>
    </source>
</evidence>